<protein>
    <submittedName>
        <fullName evidence="12">Solute carrier-like protein 1</fullName>
    </submittedName>
</protein>
<dbReference type="Proteomes" id="UP000616769">
    <property type="component" value="Unassembled WGS sequence"/>
</dbReference>
<organism evidence="12 13">
    <name type="scientific">Sarcoptes scabiei</name>
    <name type="common">Itch mite</name>
    <name type="synonym">Acarus scabiei</name>
    <dbReference type="NCBI Taxonomy" id="52283"/>
    <lineage>
        <taxon>Eukaryota</taxon>
        <taxon>Metazoa</taxon>
        <taxon>Ecdysozoa</taxon>
        <taxon>Arthropoda</taxon>
        <taxon>Chelicerata</taxon>
        <taxon>Arachnida</taxon>
        <taxon>Acari</taxon>
        <taxon>Acariformes</taxon>
        <taxon>Sarcoptiformes</taxon>
        <taxon>Astigmata</taxon>
        <taxon>Psoroptidia</taxon>
        <taxon>Sarcoptoidea</taxon>
        <taxon>Sarcoptidae</taxon>
        <taxon>Sarcoptinae</taxon>
        <taxon>Sarcoptes</taxon>
    </lineage>
</organism>
<evidence type="ECO:0000256" key="7">
    <source>
        <dbReference type="ARBA" id="ARBA00022989"/>
    </source>
</evidence>
<keyword evidence="3 11" id="KW-0813">Transport</keyword>
<evidence type="ECO:0000256" key="9">
    <source>
        <dbReference type="ARBA" id="ARBA00023136"/>
    </source>
</evidence>
<dbReference type="OrthoDB" id="2403262at2759"/>
<dbReference type="EMBL" id="JXLN01000171">
    <property type="protein sequence ID" value="KPL97002.1"/>
    <property type="molecule type" value="Genomic_DNA"/>
</dbReference>
<dbReference type="Pfam" id="PF00153">
    <property type="entry name" value="Mito_carr"/>
    <property type="match status" value="1"/>
</dbReference>
<name>A0A131ZSU8_SARSC</name>
<evidence type="ECO:0000256" key="8">
    <source>
        <dbReference type="ARBA" id="ARBA00023128"/>
    </source>
</evidence>
<gene>
    <name evidence="12" type="ORF">QR98_0002130</name>
</gene>
<reference evidence="12 13" key="1">
    <citation type="journal article" date="2015" name="Parasit. Vectors">
        <title>Draft genome of the scabies mite.</title>
        <authorList>
            <person name="Rider S.D.Jr."/>
            <person name="Morgan M.S."/>
            <person name="Arlian L.G."/>
        </authorList>
    </citation>
    <scope>NUCLEOTIDE SEQUENCE [LARGE SCALE GENOMIC DNA]</scope>
    <source>
        <strain evidence="12">Arlian Lab</strain>
    </source>
</reference>
<keyword evidence="5" id="KW-0677">Repeat</keyword>
<evidence type="ECO:0000256" key="6">
    <source>
        <dbReference type="ARBA" id="ARBA00022787"/>
    </source>
</evidence>
<evidence type="ECO:0000256" key="11">
    <source>
        <dbReference type="RuleBase" id="RU000488"/>
    </source>
</evidence>
<evidence type="ECO:0000256" key="3">
    <source>
        <dbReference type="ARBA" id="ARBA00022448"/>
    </source>
</evidence>
<keyword evidence="6" id="KW-1000">Mitochondrion outer membrane</keyword>
<accession>A0A131ZSU8</accession>
<sequence length="368" mass="41877">MSKQDQTIYSFKDDRFNAGGDFNFDLSSRPNQDQVVVDSFFPSLNDIPPSPILPNQTIASDFGKTIINNDFYHEDDPVVIESTKRKDVAKESSLIETSYSNIYSIISLLNEHVISHPFVVIRRQAQHLTLKGLSILFVTPFICTSSVETVQSLIVGELPYPLEHIKEGFLRILHSKKDRKLPFYLLAGPSIAYHLCYYVIFSIIRENLLQYFNDYKSKPDLESIILTKQKLIQSNYLDDESKSKIYAEEYKKLQKSTQQDEKSIINDLKCSLIAHFLTDTITYPFQNVLYRIFLQGTRTLIDNVDGRTAVTPLITNYDSASDCYKSIVSLEGTSGLFKGFGALILQYTVQASIIHLATCVVDLLFGKR</sequence>
<dbReference type="InterPro" id="IPR018108">
    <property type="entry name" value="MCP_transmembrane"/>
</dbReference>
<feature type="repeat" description="Solcar" evidence="10">
    <location>
        <begin position="262"/>
        <end position="364"/>
    </location>
</feature>
<dbReference type="Gene3D" id="1.50.40.10">
    <property type="entry name" value="Mitochondrial carrier domain"/>
    <property type="match status" value="1"/>
</dbReference>
<dbReference type="VEuPathDB" id="VectorBase:SSCA009974"/>
<dbReference type="InterPro" id="IPR023395">
    <property type="entry name" value="MCP_dom_sf"/>
</dbReference>
<dbReference type="GO" id="GO:0005741">
    <property type="term" value="C:mitochondrial outer membrane"/>
    <property type="evidence" value="ECO:0007669"/>
    <property type="project" value="UniProtKB-SubCell"/>
</dbReference>
<evidence type="ECO:0000256" key="2">
    <source>
        <dbReference type="ARBA" id="ARBA00006375"/>
    </source>
</evidence>
<evidence type="ECO:0000256" key="1">
    <source>
        <dbReference type="ARBA" id="ARBA00004374"/>
    </source>
</evidence>
<evidence type="ECO:0000313" key="12">
    <source>
        <dbReference type="EMBL" id="KPL97002.1"/>
    </source>
</evidence>
<dbReference type="InterPro" id="IPR039158">
    <property type="entry name" value="SLC25A46"/>
</dbReference>
<comment type="subcellular location">
    <subcellularLocation>
        <location evidence="1">Mitochondrion outer membrane</location>
        <topology evidence="1">Multi-pass membrane protein</topology>
    </subcellularLocation>
</comment>
<dbReference type="PANTHER" id="PTHR21252">
    <property type="entry name" value="TB1 PROTEIN-RELATED"/>
    <property type="match status" value="1"/>
</dbReference>
<comment type="caution">
    <text evidence="12">The sequence shown here is derived from an EMBL/GenBank/DDBJ whole genome shotgun (WGS) entry which is preliminary data.</text>
</comment>
<dbReference type="SUPFAM" id="SSF103506">
    <property type="entry name" value="Mitochondrial carrier"/>
    <property type="match status" value="1"/>
</dbReference>
<evidence type="ECO:0000256" key="10">
    <source>
        <dbReference type="PROSITE-ProRule" id="PRU00282"/>
    </source>
</evidence>
<evidence type="ECO:0000256" key="5">
    <source>
        <dbReference type="ARBA" id="ARBA00022737"/>
    </source>
</evidence>
<dbReference type="AlphaFoldDB" id="A0A131ZSU8"/>
<dbReference type="GO" id="GO:0090149">
    <property type="term" value="P:mitochondrial membrane fission"/>
    <property type="evidence" value="ECO:0007669"/>
    <property type="project" value="InterPro"/>
</dbReference>
<comment type="similarity">
    <text evidence="2 11">Belongs to the mitochondrial carrier (TC 2.A.29) family.</text>
</comment>
<dbReference type="PROSITE" id="PS50920">
    <property type="entry name" value="SOLCAR"/>
    <property type="match status" value="1"/>
</dbReference>
<keyword evidence="7" id="KW-1133">Transmembrane helix</keyword>
<evidence type="ECO:0000256" key="4">
    <source>
        <dbReference type="ARBA" id="ARBA00022692"/>
    </source>
</evidence>
<keyword evidence="4 10" id="KW-0812">Transmembrane</keyword>
<evidence type="ECO:0000313" key="13">
    <source>
        <dbReference type="Proteomes" id="UP000616769"/>
    </source>
</evidence>
<proteinExistence type="inferred from homology"/>
<keyword evidence="9 10" id="KW-0472">Membrane</keyword>
<keyword evidence="8" id="KW-0496">Mitochondrion</keyword>
<dbReference type="PANTHER" id="PTHR21252:SF2">
    <property type="entry name" value="MITOCHONDRIAL OUTER MEMBRANE PROTEIN SLC25A46"/>
    <property type="match status" value="1"/>
</dbReference>